<evidence type="ECO:0000313" key="14">
    <source>
        <dbReference type="Proteomes" id="UP000825935"/>
    </source>
</evidence>
<reference evidence="13" key="1">
    <citation type="submission" date="2021-08" db="EMBL/GenBank/DDBJ databases">
        <title>WGS assembly of Ceratopteris richardii.</title>
        <authorList>
            <person name="Marchant D.B."/>
            <person name="Chen G."/>
            <person name="Jenkins J."/>
            <person name="Shu S."/>
            <person name="Leebens-Mack J."/>
            <person name="Grimwood J."/>
            <person name="Schmutz J."/>
            <person name="Soltis P."/>
            <person name="Soltis D."/>
            <person name="Chen Z.-H."/>
        </authorList>
    </citation>
    <scope>NUCLEOTIDE SEQUENCE</scope>
    <source>
        <strain evidence="13">Whitten #5841</strain>
        <tissue evidence="13">Leaf</tissue>
    </source>
</reference>
<keyword evidence="11" id="KW-0931">ER-Golgi transport</keyword>
<evidence type="ECO:0000256" key="10">
    <source>
        <dbReference type="ARBA" id="ARBA00023136"/>
    </source>
</evidence>
<dbReference type="Gene3D" id="1.20.5.110">
    <property type="match status" value="1"/>
</dbReference>
<gene>
    <name evidence="13" type="ORF">KP509_24G037700</name>
</gene>
<keyword evidence="5" id="KW-0053">Apoptosis</keyword>
<dbReference type="OMA" id="IATEVAM"/>
<dbReference type="InterPro" id="IPR008417">
    <property type="entry name" value="BAP29/BAP31"/>
</dbReference>
<keyword evidence="14" id="KW-1185">Reference proteome</keyword>
<proteinExistence type="inferred from homology"/>
<evidence type="ECO:0000256" key="5">
    <source>
        <dbReference type="ARBA" id="ARBA00022703"/>
    </source>
</evidence>
<comment type="caution">
    <text evidence="13">The sequence shown here is derived from an EMBL/GenBank/DDBJ whole genome shotgun (WGS) entry which is preliminary data.</text>
</comment>
<evidence type="ECO:0000256" key="4">
    <source>
        <dbReference type="ARBA" id="ARBA00022692"/>
    </source>
</evidence>
<keyword evidence="7 11" id="KW-0653">Protein transport</keyword>
<keyword evidence="8 11" id="KW-1133">Transmembrane helix</keyword>
<dbReference type="PANTHER" id="PTHR12701">
    <property type="entry name" value="BCR-ASSOCIATED PROTEIN, BAP"/>
    <property type="match status" value="1"/>
</dbReference>
<evidence type="ECO:0000313" key="13">
    <source>
        <dbReference type="EMBL" id="KAH7299956.1"/>
    </source>
</evidence>
<dbReference type="AlphaFoldDB" id="A0A8T2RU25"/>
<feature type="transmembrane region" description="Helical" evidence="11">
    <location>
        <begin position="41"/>
        <end position="61"/>
    </location>
</feature>
<dbReference type="FunFam" id="1.20.5.110:FF:000011">
    <property type="entry name" value="B-cell receptor-associated protein 29"/>
    <property type="match status" value="1"/>
</dbReference>
<evidence type="ECO:0000256" key="7">
    <source>
        <dbReference type="ARBA" id="ARBA00022927"/>
    </source>
</evidence>
<evidence type="ECO:0000256" key="8">
    <source>
        <dbReference type="ARBA" id="ARBA00022989"/>
    </source>
</evidence>
<keyword evidence="3 11" id="KW-0813">Transport</keyword>
<accession>A0A8T2RU25</accession>
<dbReference type="PANTHER" id="PTHR12701:SF18">
    <property type="entry name" value="ENDOPLASMIC RETICULUM TRANSMEMBRANE PROTEIN"/>
    <property type="match status" value="1"/>
</dbReference>
<keyword evidence="4 11" id="KW-0812">Transmembrane</keyword>
<organism evidence="13 14">
    <name type="scientific">Ceratopteris richardii</name>
    <name type="common">Triangle waterfern</name>
    <dbReference type="NCBI Taxonomy" id="49495"/>
    <lineage>
        <taxon>Eukaryota</taxon>
        <taxon>Viridiplantae</taxon>
        <taxon>Streptophyta</taxon>
        <taxon>Embryophyta</taxon>
        <taxon>Tracheophyta</taxon>
        <taxon>Polypodiopsida</taxon>
        <taxon>Polypodiidae</taxon>
        <taxon>Polypodiales</taxon>
        <taxon>Pteridineae</taxon>
        <taxon>Pteridaceae</taxon>
        <taxon>Parkerioideae</taxon>
        <taxon>Ceratopteris</taxon>
    </lineage>
</organism>
<protein>
    <recommendedName>
        <fullName evidence="11">Endoplasmic reticulum transmembrane protein</fullName>
    </recommendedName>
</protein>
<dbReference type="GO" id="GO:0006888">
    <property type="term" value="P:endoplasmic reticulum to Golgi vesicle-mediated transport"/>
    <property type="evidence" value="ECO:0007669"/>
    <property type="project" value="UniProtKB-UniRule"/>
</dbReference>
<keyword evidence="6 11" id="KW-0256">Endoplasmic reticulum</keyword>
<evidence type="ECO:0000256" key="1">
    <source>
        <dbReference type="ARBA" id="ARBA00004477"/>
    </source>
</evidence>
<dbReference type="Proteomes" id="UP000825935">
    <property type="component" value="Chromosome 24"/>
</dbReference>
<evidence type="ECO:0000256" key="3">
    <source>
        <dbReference type="ARBA" id="ARBA00022448"/>
    </source>
</evidence>
<feature type="coiled-coil region" evidence="12">
    <location>
        <begin position="107"/>
        <end position="177"/>
    </location>
</feature>
<evidence type="ECO:0000256" key="9">
    <source>
        <dbReference type="ARBA" id="ARBA00023054"/>
    </source>
</evidence>
<comment type="function">
    <text evidence="11">May play a role in anterograde transport of membrane proteins from the endoplasmic reticulum to the Golgi.</text>
</comment>
<comment type="subcellular location">
    <subcellularLocation>
        <location evidence="1 11">Endoplasmic reticulum membrane</location>
        <topology evidence="1 11">Multi-pass membrane protein</topology>
    </subcellularLocation>
</comment>
<dbReference type="GO" id="GO:0070973">
    <property type="term" value="P:protein localization to endoplasmic reticulum exit site"/>
    <property type="evidence" value="ECO:0007669"/>
    <property type="project" value="UniProtKB-UniRule"/>
</dbReference>
<evidence type="ECO:0000256" key="12">
    <source>
        <dbReference type="SAM" id="Coils"/>
    </source>
</evidence>
<dbReference type="EMBL" id="CM035429">
    <property type="protein sequence ID" value="KAH7299956.1"/>
    <property type="molecule type" value="Genomic_DNA"/>
</dbReference>
<dbReference type="GO" id="GO:0005789">
    <property type="term" value="C:endoplasmic reticulum membrane"/>
    <property type="evidence" value="ECO:0007669"/>
    <property type="project" value="UniProtKB-SubCell"/>
</dbReference>
<dbReference type="GO" id="GO:0006886">
    <property type="term" value="P:intracellular protein transport"/>
    <property type="evidence" value="ECO:0007669"/>
    <property type="project" value="UniProtKB-UniRule"/>
</dbReference>
<name>A0A8T2RU25_CERRI</name>
<dbReference type="OrthoDB" id="435607at2759"/>
<comment type="caution">
    <text evidence="11">Lacks conserved residue(s) required for the propagation of feature annotation.</text>
</comment>
<sequence>MRLLAIFLLLEWLVTFSLILDLGPLHLLAMKLVSLAKLNMVAVIVKIFACATLVTFISTLNGIRKILSRTSKVGSPTSADHFIFRTYLLDSFLMGSCLLLLLVIKNIHNQVNQMKSLQLNVESLKKKLLEAKTEYSLLKAEKHAPMEREHAKAQEEIVSLKDLVSALRTKMENLQLESLEKDKVVKTAEANARALQKQSEGFLLEYDRLLEDNENLRSQLACIDRRISHSPSKKYA</sequence>
<evidence type="ECO:0000256" key="6">
    <source>
        <dbReference type="ARBA" id="ARBA00022824"/>
    </source>
</evidence>
<keyword evidence="9 12" id="KW-0175">Coiled coil</keyword>
<feature type="transmembrane region" description="Helical" evidence="11">
    <location>
        <begin position="82"/>
        <end position="104"/>
    </location>
</feature>
<keyword evidence="10 11" id="KW-0472">Membrane</keyword>
<comment type="similarity">
    <text evidence="2 11">Belongs to the BCAP29/BCAP31 family.</text>
</comment>
<evidence type="ECO:0000256" key="2">
    <source>
        <dbReference type="ARBA" id="ARBA00007956"/>
    </source>
</evidence>
<evidence type="ECO:0000256" key="11">
    <source>
        <dbReference type="RuleBase" id="RU367026"/>
    </source>
</evidence>